<evidence type="ECO:0000313" key="3">
    <source>
        <dbReference type="EMBL" id="KAH7146090.1"/>
    </source>
</evidence>
<dbReference type="SUPFAM" id="SSF48056">
    <property type="entry name" value="Di-copper centre-containing domain"/>
    <property type="match status" value="1"/>
</dbReference>
<dbReference type="EMBL" id="JAGMUV010000008">
    <property type="protein sequence ID" value="KAH7146090.1"/>
    <property type="molecule type" value="Genomic_DNA"/>
</dbReference>
<protein>
    <recommendedName>
        <fullName evidence="2">Tyrosinase copper-binding domain-containing protein</fullName>
    </recommendedName>
</protein>
<accession>A0A9P9EX00</accession>
<dbReference type="GO" id="GO:0016491">
    <property type="term" value="F:oxidoreductase activity"/>
    <property type="evidence" value="ECO:0007669"/>
    <property type="project" value="InterPro"/>
</dbReference>
<evidence type="ECO:0000256" key="1">
    <source>
        <dbReference type="SAM" id="SignalP"/>
    </source>
</evidence>
<keyword evidence="1" id="KW-0732">Signal</keyword>
<gene>
    <name evidence="3" type="ORF">EDB81DRAFT_759395</name>
</gene>
<evidence type="ECO:0000313" key="4">
    <source>
        <dbReference type="Proteomes" id="UP000738349"/>
    </source>
</evidence>
<feature type="domain" description="Tyrosinase copper-binding" evidence="2">
    <location>
        <begin position="56"/>
        <end position="186"/>
    </location>
</feature>
<keyword evidence="4" id="KW-1185">Reference proteome</keyword>
<name>A0A9P9EX00_9HYPO</name>
<feature type="chain" id="PRO_5040208645" description="Tyrosinase copper-binding domain-containing protein" evidence="1">
    <location>
        <begin position="20"/>
        <end position="220"/>
    </location>
</feature>
<dbReference type="InterPro" id="IPR008922">
    <property type="entry name" value="Di-copper_centre_dom_sf"/>
</dbReference>
<dbReference type="Pfam" id="PF00264">
    <property type="entry name" value="Tyrosinase"/>
    <property type="match status" value="1"/>
</dbReference>
<dbReference type="Proteomes" id="UP000738349">
    <property type="component" value="Unassembled WGS sequence"/>
</dbReference>
<organism evidence="3 4">
    <name type="scientific">Dactylonectria macrodidyma</name>
    <dbReference type="NCBI Taxonomy" id="307937"/>
    <lineage>
        <taxon>Eukaryota</taxon>
        <taxon>Fungi</taxon>
        <taxon>Dikarya</taxon>
        <taxon>Ascomycota</taxon>
        <taxon>Pezizomycotina</taxon>
        <taxon>Sordariomycetes</taxon>
        <taxon>Hypocreomycetidae</taxon>
        <taxon>Hypocreales</taxon>
        <taxon>Nectriaceae</taxon>
        <taxon>Dactylonectria</taxon>
    </lineage>
</organism>
<sequence>MSIFSLFLSTGLFLLQASAECLNKGQRKAWHTLSNPEKLAYIRAEQCLMRLPPKLMYAHEYFLRTECGYEGFQSYWDETLDAGNFSSSVLLDPVFGFDGDGKESDGCITDGPFTNYTNAIGPGYLNTDHSIDRNISGEASLSSSQAAVDSCYENDSFETAWDCIQDIPHDGGHGEVGLQVCQATMAQFPLEGVRGKRHTFGCSQLQSSVSPQNEARYHGQ</sequence>
<dbReference type="AlphaFoldDB" id="A0A9P9EX00"/>
<dbReference type="Gene3D" id="1.10.1280.10">
    <property type="entry name" value="Di-copper center containing domain from catechol oxidase"/>
    <property type="match status" value="1"/>
</dbReference>
<feature type="signal peptide" evidence="1">
    <location>
        <begin position="1"/>
        <end position="19"/>
    </location>
</feature>
<evidence type="ECO:0000259" key="2">
    <source>
        <dbReference type="Pfam" id="PF00264"/>
    </source>
</evidence>
<dbReference type="OrthoDB" id="6132182at2759"/>
<reference evidence="3" key="1">
    <citation type="journal article" date="2021" name="Nat. Commun.">
        <title>Genetic determinants of endophytism in the Arabidopsis root mycobiome.</title>
        <authorList>
            <person name="Mesny F."/>
            <person name="Miyauchi S."/>
            <person name="Thiergart T."/>
            <person name="Pickel B."/>
            <person name="Atanasova L."/>
            <person name="Karlsson M."/>
            <person name="Huettel B."/>
            <person name="Barry K.W."/>
            <person name="Haridas S."/>
            <person name="Chen C."/>
            <person name="Bauer D."/>
            <person name="Andreopoulos W."/>
            <person name="Pangilinan J."/>
            <person name="LaButti K."/>
            <person name="Riley R."/>
            <person name="Lipzen A."/>
            <person name="Clum A."/>
            <person name="Drula E."/>
            <person name="Henrissat B."/>
            <person name="Kohler A."/>
            <person name="Grigoriev I.V."/>
            <person name="Martin F.M."/>
            <person name="Hacquard S."/>
        </authorList>
    </citation>
    <scope>NUCLEOTIDE SEQUENCE</scope>
    <source>
        <strain evidence="3">MPI-CAGE-AT-0147</strain>
    </source>
</reference>
<dbReference type="InterPro" id="IPR002227">
    <property type="entry name" value="Tyrosinase_Cu-bd"/>
</dbReference>
<proteinExistence type="predicted"/>
<comment type="caution">
    <text evidence="3">The sequence shown here is derived from an EMBL/GenBank/DDBJ whole genome shotgun (WGS) entry which is preliminary data.</text>
</comment>